<evidence type="ECO:0008006" key="4">
    <source>
        <dbReference type="Google" id="ProtNLM"/>
    </source>
</evidence>
<dbReference type="AlphaFoldDB" id="A0AAV3S503"/>
<protein>
    <recommendedName>
        <fullName evidence="4">DUF393 domain-containing protein</fullName>
    </recommendedName>
</protein>
<feature type="compositionally biased region" description="Basic and acidic residues" evidence="1">
    <location>
        <begin position="1"/>
        <end position="22"/>
    </location>
</feature>
<accession>A0AAV3S503</accession>
<reference evidence="2 3" key="1">
    <citation type="journal article" date="2019" name="Int. J. Syst. Evol. Microbiol.">
        <title>The Global Catalogue of Microorganisms (GCM) 10K type strain sequencing project: providing services to taxonomists for standard genome sequencing and annotation.</title>
        <authorList>
            <consortium name="The Broad Institute Genomics Platform"/>
            <consortium name="The Broad Institute Genome Sequencing Center for Infectious Disease"/>
            <person name="Wu L."/>
            <person name="Ma J."/>
        </authorList>
    </citation>
    <scope>NUCLEOTIDE SEQUENCE [LARGE SCALE GENOMIC DNA]</scope>
    <source>
        <strain evidence="2 3">JCM 16330</strain>
    </source>
</reference>
<dbReference type="EMBL" id="BAAABL010000033">
    <property type="protein sequence ID" value="GAA0294664.1"/>
    <property type="molecule type" value="Genomic_DNA"/>
</dbReference>
<keyword evidence="3" id="KW-1185">Reference proteome</keyword>
<name>A0AAV3S503_9EURY</name>
<proteinExistence type="predicted"/>
<gene>
    <name evidence="2" type="ORF">GCM10009066_06430</name>
</gene>
<feature type="compositionally biased region" description="Basic and acidic residues" evidence="1">
    <location>
        <begin position="30"/>
        <end position="44"/>
    </location>
</feature>
<dbReference type="InterPro" id="IPR007263">
    <property type="entry name" value="DCC1-like"/>
</dbReference>
<sequence length="165" mass="18750">MTRDDGEGASRNERAATVEGRGDANAAITEGREPRTDGGEHPPRIVYDDDCGFCTWCVERALDRGDFEPVGFSELTPDQRARLPDGYETSTHLLTDTAAYSAGEAVEQVLVRLYPELEPLVDELREFETYRKIREGLYRWGADRRSWWGKIVRSCPPARQPDERE</sequence>
<feature type="region of interest" description="Disordered" evidence="1">
    <location>
        <begin position="1"/>
        <end position="44"/>
    </location>
</feature>
<dbReference type="Pfam" id="PF04134">
    <property type="entry name" value="DCC1-like"/>
    <property type="match status" value="1"/>
</dbReference>
<evidence type="ECO:0000313" key="2">
    <source>
        <dbReference type="EMBL" id="GAA0294664.1"/>
    </source>
</evidence>
<comment type="caution">
    <text evidence="2">The sequence shown here is derived from an EMBL/GenBank/DDBJ whole genome shotgun (WGS) entry which is preliminary data.</text>
</comment>
<evidence type="ECO:0000256" key="1">
    <source>
        <dbReference type="SAM" id="MobiDB-lite"/>
    </source>
</evidence>
<dbReference type="Proteomes" id="UP001500837">
    <property type="component" value="Unassembled WGS sequence"/>
</dbReference>
<dbReference type="RefSeq" id="WP_211311677.1">
    <property type="nucleotide sequence ID" value="NZ_BAAABL010000033.1"/>
</dbReference>
<evidence type="ECO:0000313" key="3">
    <source>
        <dbReference type="Proteomes" id="UP001500837"/>
    </source>
</evidence>
<organism evidence="2 3">
    <name type="scientific">Halarchaeum salinum</name>
    <dbReference type="NCBI Taxonomy" id="489912"/>
    <lineage>
        <taxon>Archaea</taxon>
        <taxon>Methanobacteriati</taxon>
        <taxon>Methanobacteriota</taxon>
        <taxon>Stenosarchaea group</taxon>
        <taxon>Halobacteria</taxon>
        <taxon>Halobacteriales</taxon>
        <taxon>Halobacteriaceae</taxon>
    </lineage>
</organism>
<dbReference type="GO" id="GO:0015035">
    <property type="term" value="F:protein-disulfide reductase activity"/>
    <property type="evidence" value="ECO:0007669"/>
    <property type="project" value="InterPro"/>
</dbReference>